<keyword evidence="2" id="KW-0645">Protease</keyword>
<evidence type="ECO:0000313" key="2">
    <source>
        <dbReference type="EMBL" id="VEA40346.1"/>
    </source>
</evidence>
<reference evidence="2 3" key="1">
    <citation type="submission" date="2018-12" db="EMBL/GenBank/DDBJ databases">
        <authorList>
            <consortium name="Pathogen Informatics"/>
        </authorList>
    </citation>
    <scope>NUCLEOTIDE SEQUENCE [LARGE SCALE GENOMIC DNA]</scope>
    <source>
        <strain evidence="2 3">NCTC8271</strain>
    </source>
</reference>
<evidence type="ECO:0000259" key="1">
    <source>
        <dbReference type="Pfam" id="PF00768"/>
    </source>
</evidence>
<dbReference type="InterPro" id="IPR012338">
    <property type="entry name" value="Beta-lactam/transpept-like"/>
</dbReference>
<dbReference type="InterPro" id="IPR001967">
    <property type="entry name" value="Peptidase_S11_N"/>
</dbReference>
<gene>
    <name evidence="2" type="primary">dacC_3</name>
    <name evidence="2" type="ORF">NCTC8271_03858</name>
</gene>
<dbReference type="GO" id="GO:0009002">
    <property type="term" value="F:serine-type D-Ala-D-Ala carboxypeptidase activity"/>
    <property type="evidence" value="ECO:0007669"/>
    <property type="project" value="UniProtKB-EC"/>
</dbReference>
<dbReference type="AlphaFoldDB" id="A0A3S4GPA3"/>
<evidence type="ECO:0000313" key="3">
    <source>
        <dbReference type="Proteomes" id="UP000273655"/>
    </source>
</evidence>
<dbReference type="GO" id="GO:0006508">
    <property type="term" value="P:proteolysis"/>
    <property type="evidence" value="ECO:0007669"/>
    <property type="project" value="InterPro"/>
</dbReference>
<name>A0A3S4GPA3_SALET</name>
<dbReference type="Gene3D" id="3.40.710.10">
    <property type="entry name" value="DD-peptidase/beta-lactamase superfamily"/>
    <property type="match status" value="1"/>
</dbReference>
<dbReference type="Pfam" id="PF00768">
    <property type="entry name" value="Peptidase_S11"/>
    <property type="match status" value="1"/>
</dbReference>
<dbReference type="EC" id="3.4.16.4" evidence="2"/>
<dbReference type="SUPFAM" id="SSF56601">
    <property type="entry name" value="beta-lactamase/transpeptidase-like"/>
    <property type="match status" value="1"/>
</dbReference>
<keyword evidence="2" id="KW-0121">Carboxypeptidase</keyword>
<dbReference type="Proteomes" id="UP000273655">
    <property type="component" value="Chromosome 1"/>
</dbReference>
<organism evidence="2 3">
    <name type="scientific">Salmonella enterica I</name>
    <dbReference type="NCBI Taxonomy" id="59201"/>
    <lineage>
        <taxon>Bacteria</taxon>
        <taxon>Pseudomonadati</taxon>
        <taxon>Pseudomonadota</taxon>
        <taxon>Gammaproteobacteria</taxon>
        <taxon>Enterobacterales</taxon>
        <taxon>Enterobacteriaceae</taxon>
        <taxon>Salmonella</taxon>
    </lineage>
</organism>
<feature type="domain" description="Peptidase S11 D-alanyl-D-alanine carboxypeptidase A N-terminal" evidence="1">
    <location>
        <begin position="3"/>
        <end position="70"/>
    </location>
</feature>
<keyword evidence="2" id="KW-0378">Hydrolase</keyword>
<sequence>MRNDWGLTNTTFQTVHGLDAPGQFSTARDMALLGKALIHDVPDEYAIHKEKEFTFNNIRQPNRNRLLWSTICMSTA</sequence>
<accession>A0A3S4GPA3</accession>
<dbReference type="EMBL" id="LR134148">
    <property type="protein sequence ID" value="VEA40346.1"/>
    <property type="molecule type" value="Genomic_DNA"/>
</dbReference>
<proteinExistence type="predicted"/>
<protein>
    <submittedName>
        <fullName evidence="2">D-alanyl-D-alanine carboxypeptidase fraction C</fullName>
        <ecNumber evidence="2">3.4.16.4</ecNumber>
    </submittedName>
</protein>